<dbReference type="InterPro" id="IPR011051">
    <property type="entry name" value="RmlC_Cupin_sf"/>
</dbReference>
<dbReference type="PROSITE" id="PS01124">
    <property type="entry name" value="HTH_ARAC_FAMILY_2"/>
    <property type="match status" value="1"/>
</dbReference>
<evidence type="ECO:0000313" key="6">
    <source>
        <dbReference type="Proteomes" id="UP001500728"/>
    </source>
</evidence>
<comment type="caution">
    <text evidence="5">The sequence shown here is derived from an EMBL/GenBank/DDBJ whole genome shotgun (WGS) entry which is preliminary data.</text>
</comment>
<evidence type="ECO:0000256" key="2">
    <source>
        <dbReference type="ARBA" id="ARBA00023125"/>
    </source>
</evidence>
<dbReference type="InterPro" id="IPR014710">
    <property type="entry name" value="RmlC-like_jellyroll"/>
</dbReference>
<organism evidence="5 6">
    <name type="scientific">Streptomyces labedae</name>
    <dbReference type="NCBI Taxonomy" id="285569"/>
    <lineage>
        <taxon>Bacteria</taxon>
        <taxon>Bacillati</taxon>
        <taxon>Actinomycetota</taxon>
        <taxon>Actinomycetes</taxon>
        <taxon>Kitasatosporales</taxon>
        <taxon>Streptomycetaceae</taxon>
        <taxon>Streptomyces</taxon>
    </lineage>
</organism>
<keyword evidence="3" id="KW-0804">Transcription</keyword>
<evidence type="ECO:0000256" key="1">
    <source>
        <dbReference type="ARBA" id="ARBA00023015"/>
    </source>
</evidence>
<keyword evidence="6" id="KW-1185">Reference proteome</keyword>
<protein>
    <submittedName>
        <fullName evidence="5">AraC family transcriptional regulator</fullName>
    </submittedName>
</protein>
<dbReference type="Pfam" id="PF12833">
    <property type="entry name" value="HTH_18"/>
    <property type="match status" value="1"/>
</dbReference>
<dbReference type="SUPFAM" id="SSF51182">
    <property type="entry name" value="RmlC-like cupins"/>
    <property type="match status" value="1"/>
</dbReference>
<dbReference type="Proteomes" id="UP001500728">
    <property type="component" value="Unassembled WGS sequence"/>
</dbReference>
<proteinExistence type="predicted"/>
<evidence type="ECO:0000313" key="5">
    <source>
        <dbReference type="EMBL" id="GAA3245926.1"/>
    </source>
</evidence>
<sequence>MVLEPGRLIFEGIVGRAHAHAHAAAQLLVVTAGDVEVVDGRGEARAIQAALIPARAVHAVHGEGAKAVFVYCDPDSSQGRALQARFASVSRDRVTDWIAAAAPACSAQVLGADEAGEAALRAVTGSRPTRACHPALCDAAALVHACLGCPIRLSDVAAEVGLSAGRLGHLFAEEFGLSFPAYVRWARLRRTIELARGGASLTQAAHGAGFADSSHLTRVVHEMFGLAPSEILHSVQWAPPANMHAHVT</sequence>
<reference evidence="6" key="1">
    <citation type="journal article" date="2019" name="Int. J. Syst. Evol. Microbiol.">
        <title>The Global Catalogue of Microorganisms (GCM) 10K type strain sequencing project: providing services to taxonomists for standard genome sequencing and annotation.</title>
        <authorList>
            <consortium name="The Broad Institute Genomics Platform"/>
            <consortium name="The Broad Institute Genome Sequencing Center for Infectious Disease"/>
            <person name="Wu L."/>
            <person name="Ma J."/>
        </authorList>
    </citation>
    <scope>NUCLEOTIDE SEQUENCE [LARGE SCALE GENOMIC DNA]</scope>
    <source>
        <strain evidence="6">JCM 9381</strain>
    </source>
</reference>
<dbReference type="InterPro" id="IPR018060">
    <property type="entry name" value="HTH_AraC"/>
</dbReference>
<evidence type="ECO:0000256" key="3">
    <source>
        <dbReference type="ARBA" id="ARBA00023163"/>
    </source>
</evidence>
<accession>A0ABP6QPS8</accession>
<feature type="domain" description="HTH araC/xylS-type" evidence="4">
    <location>
        <begin position="137"/>
        <end position="234"/>
    </location>
</feature>
<dbReference type="SMART" id="SM00342">
    <property type="entry name" value="HTH_ARAC"/>
    <property type="match status" value="1"/>
</dbReference>
<dbReference type="RefSeq" id="WP_346150414.1">
    <property type="nucleotide sequence ID" value="NZ_BAAAUW010000001.1"/>
</dbReference>
<dbReference type="EMBL" id="BAAAUW010000001">
    <property type="protein sequence ID" value="GAA3245926.1"/>
    <property type="molecule type" value="Genomic_DNA"/>
</dbReference>
<gene>
    <name evidence="5" type="ORF">GCM10010469_01430</name>
</gene>
<dbReference type="Gene3D" id="2.60.120.10">
    <property type="entry name" value="Jelly Rolls"/>
    <property type="match status" value="1"/>
</dbReference>
<name>A0ABP6QPS8_9ACTN</name>
<dbReference type="InterPro" id="IPR050204">
    <property type="entry name" value="AraC_XylS_family_regulators"/>
</dbReference>
<dbReference type="PANTHER" id="PTHR46796">
    <property type="entry name" value="HTH-TYPE TRANSCRIPTIONAL ACTIVATOR RHAS-RELATED"/>
    <property type="match status" value="1"/>
</dbReference>
<dbReference type="Gene3D" id="1.10.10.60">
    <property type="entry name" value="Homeodomain-like"/>
    <property type="match status" value="1"/>
</dbReference>
<dbReference type="PANTHER" id="PTHR46796:SF15">
    <property type="entry name" value="BLL1074 PROTEIN"/>
    <property type="match status" value="1"/>
</dbReference>
<evidence type="ECO:0000259" key="4">
    <source>
        <dbReference type="PROSITE" id="PS01124"/>
    </source>
</evidence>
<keyword evidence="2" id="KW-0238">DNA-binding</keyword>
<keyword evidence="1" id="KW-0805">Transcription regulation</keyword>